<evidence type="ECO:0000256" key="1">
    <source>
        <dbReference type="SAM" id="MobiDB-lite"/>
    </source>
</evidence>
<sequence length="554" mass="61563">MIPFAPMPMPHISSTYLLPLLTIHYLCRNPNLGQLASAFSDGTQLHYFSDAAAPDSLTLDTIISAASSMTSLTSAKLTRNVLSACIISSLHSYPHLGRLYVQNLSPFEVIWDSTKVTSLRSLKWRIPNVRRGPNGDEELRGIIRGIIGYIANVVRRTCPLLTELDIIIEDSFSDVGGEGYKLPDIPQQAIEGVEDRVRFYQDTTPDDDDDDDDESLTLGNLQHLGLQWKHYNIVDSQTWQLVERLIRQNSSTLTSLTIESDLCDPILNSSITLKNLTSLSIAGTVRTPIIAEGITSRFGAQLERFSLSDTDTPFTASLGQTFGSWTRLKYLCIGDVEMAGGPYGKDGRPDFEAYDLMEFITHLPRGLEELHLRIHGDRLWLDDPSDFEPVRRLAGPIFTKLRCLHTCDILAYISNMDGGLSMEQPENAVHYRRLPLLRVGCGDADGGVPAASEEGPNKERRGLDTTSRSKDIWTSTMDSVYQDENNPLISHSCQTIEVDEDGDRDAGFEGRDAEGVWMGGETVFCGGDKTWPGQTGFRLWRYEEYVRAGSGKGV</sequence>
<name>A0A1B8GJ69_9PEZI</name>
<dbReference type="GeneID" id="28839444"/>
<protein>
    <submittedName>
        <fullName evidence="2">Uncharacterized protein</fullName>
    </submittedName>
</protein>
<evidence type="ECO:0000313" key="3">
    <source>
        <dbReference type="Proteomes" id="UP000091956"/>
    </source>
</evidence>
<dbReference type="Proteomes" id="UP000091956">
    <property type="component" value="Unassembled WGS sequence"/>
</dbReference>
<dbReference type="AlphaFoldDB" id="A0A1B8GJ69"/>
<feature type="region of interest" description="Disordered" evidence="1">
    <location>
        <begin position="445"/>
        <end position="468"/>
    </location>
</feature>
<dbReference type="RefSeq" id="XP_059319638.1">
    <property type="nucleotide sequence ID" value="XM_059463757.1"/>
</dbReference>
<gene>
    <name evidence="2" type="ORF">VE01_06058</name>
</gene>
<dbReference type="SUPFAM" id="SSF52047">
    <property type="entry name" value="RNI-like"/>
    <property type="match status" value="1"/>
</dbReference>
<keyword evidence="3" id="KW-1185">Reference proteome</keyword>
<feature type="compositionally biased region" description="Basic and acidic residues" evidence="1">
    <location>
        <begin position="455"/>
        <end position="468"/>
    </location>
</feature>
<accession>A0A1B8GJ69</accession>
<dbReference type="InterPro" id="IPR032675">
    <property type="entry name" value="LRR_dom_sf"/>
</dbReference>
<dbReference type="Gene3D" id="3.80.10.10">
    <property type="entry name" value="Ribonuclease Inhibitor"/>
    <property type="match status" value="1"/>
</dbReference>
<proteinExistence type="predicted"/>
<reference evidence="3" key="2">
    <citation type="journal article" date="2018" name="Nat. Commun.">
        <title>Extreme sensitivity to ultraviolet light in the fungal pathogen causing white-nose syndrome of bats.</title>
        <authorList>
            <person name="Palmer J.M."/>
            <person name="Drees K.P."/>
            <person name="Foster J.T."/>
            <person name="Lindner D.L."/>
        </authorList>
    </citation>
    <scope>NUCLEOTIDE SEQUENCE [LARGE SCALE GENOMIC DNA]</scope>
    <source>
        <strain evidence="3">UAMH 10579</strain>
    </source>
</reference>
<dbReference type="EMBL" id="KV460232">
    <property type="protein sequence ID" value="OBT95893.2"/>
    <property type="molecule type" value="Genomic_DNA"/>
</dbReference>
<reference evidence="2 3" key="1">
    <citation type="submission" date="2016-03" db="EMBL/GenBank/DDBJ databases">
        <title>Comparative genomics of Pseudogymnoascus destructans, the fungus causing white-nose syndrome of bats.</title>
        <authorList>
            <person name="Palmer J.M."/>
            <person name="Drees K.P."/>
            <person name="Foster J.T."/>
            <person name="Lindner D.L."/>
        </authorList>
    </citation>
    <scope>NUCLEOTIDE SEQUENCE [LARGE SCALE GENOMIC DNA]</scope>
    <source>
        <strain evidence="2 3">UAMH 10579</strain>
    </source>
</reference>
<organism evidence="2 3">
    <name type="scientific">Pseudogymnoascus verrucosus</name>
    <dbReference type="NCBI Taxonomy" id="342668"/>
    <lineage>
        <taxon>Eukaryota</taxon>
        <taxon>Fungi</taxon>
        <taxon>Dikarya</taxon>
        <taxon>Ascomycota</taxon>
        <taxon>Pezizomycotina</taxon>
        <taxon>Leotiomycetes</taxon>
        <taxon>Thelebolales</taxon>
        <taxon>Thelebolaceae</taxon>
        <taxon>Pseudogymnoascus</taxon>
    </lineage>
</organism>
<evidence type="ECO:0000313" key="2">
    <source>
        <dbReference type="EMBL" id="OBT95893.2"/>
    </source>
</evidence>